<accession>A0ABR5D3U2</accession>
<name>A0ABR5D3U2_9HYPH</name>
<organism evidence="2 3">
    <name type="scientific">Agrobacterium arsenijevicii</name>
    <dbReference type="NCBI Taxonomy" id="1585697"/>
    <lineage>
        <taxon>Bacteria</taxon>
        <taxon>Pseudomonadati</taxon>
        <taxon>Pseudomonadota</taxon>
        <taxon>Alphaproteobacteria</taxon>
        <taxon>Hyphomicrobiales</taxon>
        <taxon>Rhizobiaceae</taxon>
        <taxon>Rhizobium/Agrobacterium group</taxon>
        <taxon>Agrobacterium</taxon>
    </lineage>
</organism>
<proteinExistence type="predicted"/>
<feature type="region of interest" description="Disordered" evidence="1">
    <location>
        <begin position="1"/>
        <end position="20"/>
    </location>
</feature>
<reference evidence="2 3" key="1">
    <citation type="submission" date="2014-12" db="EMBL/GenBank/DDBJ databases">
        <authorList>
            <person name="Kuzmanovic N."/>
            <person name="Pulawska J."/>
            <person name="Obradovic A."/>
        </authorList>
    </citation>
    <scope>NUCLEOTIDE SEQUENCE [LARGE SCALE GENOMIC DNA]</scope>
    <source>
        <strain evidence="2 3">KFB 330</strain>
    </source>
</reference>
<comment type="caution">
    <text evidence="2">The sequence shown here is derived from an EMBL/GenBank/DDBJ whole genome shotgun (WGS) entry which is preliminary data.</text>
</comment>
<feature type="compositionally biased region" description="Basic and acidic residues" evidence="1">
    <location>
        <begin position="10"/>
        <end position="20"/>
    </location>
</feature>
<gene>
    <name evidence="2" type="ORF">RP75_19705</name>
</gene>
<dbReference type="EMBL" id="JWIT01000014">
    <property type="protein sequence ID" value="KJF71744.1"/>
    <property type="molecule type" value="Genomic_DNA"/>
</dbReference>
<evidence type="ECO:0000313" key="2">
    <source>
        <dbReference type="EMBL" id="KJF71744.1"/>
    </source>
</evidence>
<evidence type="ECO:0000313" key="3">
    <source>
        <dbReference type="Proteomes" id="UP000032564"/>
    </source>
</evidence>
<evidence type="ECO:0000256" key="1">
    <source>
        <dbReference type="SAM" id="MobiDB-lite"/>
    </source>
</evidence>
<sequence>MMPPFGPSAKRSDGDRDDQERHKLCTGNQIIWYFVGARKQAQKYLNFSAKWTLLAKPAQWQSESLCLVPKAYAL</sequence>
<protein>
    <submittedName>
        <fullName evidence="2">Uncharacterized protein</fullName>
    </submittedName>
</protein>
<dbReference type="Proteomes" id="UP000032564">
    <property type="component" value="Unassembled WGS sequence"/>
</dbReference>
<keyword evidence="3" id="KW-1185">Reference proteome</keyword>